<accession>Q69J22</accession>
<feature type="compositionally biased region" description="Basic residues" evidence="1">
    <location>
        <begin position="93"/>
        <end position="102"/>
    </location>
</feature>
<reference evidence="4" key="3">
    <citation type="journal article" date="2005" name="Nature">
        <title>The map-based sequence of the rice genome.</title>
        <authorList>
            <consortium name="International rice genome sequencing project (IRGSP)"/>
            <person name="Matsumoto T."/>
            <person name="Wu J."/>
            <person name="Kanamori H."/>
            <person name="Katayose Y."/>
            <person name="Fujisawa M."/>
            <person name="Namiki N."/>
            <person name="Mizuno H."/>
            <person name="Yamamoto K."/>
            <person name="Antonio B.A."/>
            <person name="Baba T."/>
            <person name="Sakata K."/>
            <person name="Nagamura Y."/>
            <person name="Aoki H."/>
            <person name="Arikawa K."/>
            <person name="Arita K."/>
            <person name="Bito T."/>
            <person name="Chiden Y."/>
            <person name="Fujitsuka N."/>
            <person name="Fukunaka R."/>
            <person name="Hamada M."/>
            <person name="Harada C."/>
            <person name="Hayashi A."/>
            <person name="Hijishita S."/>
            <person name="Honda M."/>
            <person name="Hosokawa S."/>
            <person name="Ichikawa Y."/>
            <person name="Idonuma A."/>
            <person name="Iijima M."/>
            <person name="Ikeda M."/>
            <person name="Ikeno M."/>
            <person name="Ito K."/>
            <person name="Ito S."/>
            <person name="Ito T."/>
            <person name="Ito Y."/>
            <person name="Ito Y."/>
            <person name="Iwabuchi A."/>
            <person name="Kamiya K."/>
            <person name="Karasawa W."/>
            <person name="Kurita K."/>
            <person name="Katagiri S."/>
            <person name="Kikuta A."/>
            <person name="Kobayashi H."/>
            <person name="Kobayashi N."/>
            <person name="Machita K."/>
            <person name="Maehara T."/>
            <person name="Masukawa M."/>
            <person name="Mizubayashi T."/>
            <person name="Mukai Y."/>
            <person name="Nagasaki H."/>
            <person name="Nagata Y."/>
            <person name="Naito S."/>
            <person name="Nakashima M."/>
            <person name="Nakama Y."/>
            <person name="Nakamichi Y."/>
            <person name="Nakamura M."/>
            <person name="Meguro A."/>
            <person name="Negishi M."/>
            <person name="Ohta I."/>
            <person name="Ohta T."/>
            <person name="Okamoto M."/>
            <person name="Ono N."/>
            <person name="Saji S."/>
            <person name="Sakaguchi M."/>
            <person name="Sakai K."/>
            <person name="Shibata M."/>
            <person name="Shimokawa T."/>
            <person name="Song J."/>
            <person name="Takazaki Y."/>
            <person name="Terasawa K."/>
            <person name="Tsugane M."/>
            <person name="Tsuji K."/>
            <person name="Ueda S."/>
            <person name="Waki K."/>
            <person name="Yamagata H."/>
            <person name="Yamamoto M."/>
            <person name="Yamamoto S."/>
            <person name="Yamane H."/>
            <person name="Yoshiki S."/>
            <person name="Yoshihara R."/>
            <person name="Yukawa K."/>
            <person name="Zhong H."/>
            <person name="Yano M."/>
            <person name="Yuan Q."/>
            <person name="Ouyang S."/>
            <person name="Liu J."/>
            <person name="Jones K.M."/>
            <person name="Gansberger K."/>
            <person name="Moffat K."/>
            <person name="Hill J."/>
            <person name="Bera J."/>
            <person name="Fadrosh D."/>
            <person name="Jin S."/>
            <person name="Johri S."/>
            <person name="Kim M."/>
            <person name="Overton L."/>
            <person name="Reardon M."/>
            <person name="Tsitrin T."/>
            <person name="Vuong H."/>
            <person name="Weaver B."/>
            <person name="Ciecko A."/>
            <person name="Tallon L."/>
            <person name="Jackson J."/>
            <person name="Pai G."/>
            <person name="Aken S.V."/>
            <person name="Utterback T."/>
            <person name="Reidmuller S."/>
            <person name="Feldblyum T."/>
            <person name="Hsiao J."/>
            <person name="Zismann V."/>
            <person name="Iobst S."/>
            <person name="de Vazeille A.R."/>
            <person name="Buell C.R."/>
            <person name="Ying K."/>
            <person name="Li Y."/>
            <person name="Lu T."/>
            <person name="Huang Y."/>
            <person name="Zhao Q."/>
            <person name="Feng Q."/>
            <person name="Zhang L."/>
            <person name="Zhu J."/>
            <person name="Weng Q."/>
            <person name="Mu J."/>
            <person name="Lu Y."/>
            <person name="Fan D."/>
            <person name="Liu Y."/>
            <person name="Guan J."/>
            <person name="Zhang Y."/>
            <person name="Yu S."/>
            <person name="Liu X."/>
            <person name="Zhang Y."/>
            <person name="Hong G."/>
            <person name="Han B."/>
            <person name="Choisne N."/>
            <person name="Demange N."/>
            <person name="Orjeda G."/>
            <person name="Samain S."/>
            <person name="Cattolico L."/>
            <person name="Pelletier E."/>
            <person name="Couloux A."/>
            <person name="Segurens B."/>
            <person name="Wincker P."/>
            <person name="D'Hont A."/>
            <person name="Scarpelli C."/>
            <person name="Weissenbach J."/>
            <person name="Salanoubat M."/>
            <person name="Quetier F."/>
            <person name="Yu Y."/>
            <person name="Kim H.R."/>
            <person name="Rambo T."/>
            <person name="Currie J."/>
            <person name="Collura K."/>
            <person name="Luo M."/>
            <person name="Yang T."/>
            <person name="Ammiraju J.S.S."/>
            <person name="Engler F."/>
            <person name="Soderlund C."/>
            <person name="Wing R.A."/>
            <person name="Palmer L.E."/>
            <person name="de la Bastide M."/>
            <person name="Spiegel L."/>
            <person name="Nascimento L."/>
            <person name="Zutavern T."/>
            <person name="O'Shaughnessy A."/>
            <person name="Dike S."/>
            <person name="Dedhia N."/>
            <person name="Preston R."/>
            <person name="Balija V."/>
            <person name="McCombie W.R."/>
            <person name="Chow T."/>
            <person name="Chen H."/>
            <person name="Chung M."/>
            <person name="Chen C."/>
            <person name="Shaw J."/>
            <person name="Wu H."/>
            <person name="Hsiao K."/>
            <person name="Chao Y."/>
            <person name="Chu M."/>
            <person name="Cheng C."/>
            <person name="Hour A."/>
            <person name="Lee P."/>
            <person name="Lin S."/>
            <person name="Lin Y."/>
            <person name="Liou J."/>
            <person name="Liu S."/>
            <person name="Hsing Y."/>
            <person name="Raghuvanshi S."/>
            <person name="Mohanty A."/>
            <person name="Bharti A.K."/>
            <person name="Gaur A."/>
            <person name="Gupta V."/>
            <person name="Kumar D."/>
            <person name="Ravi V."/>
            <person name="Vij S."/>
            <person name="Kapur A."/>
            <person name="Khurana P."/>
            <person name="Khurana P."/>
            <person name="Khurana J.P."/>
            <person name="Tyagi A.K."/>
            <person name="Gaikwad K."/>
            <person name="Singh A."/>
            <person name="Dalal V."/>
            <person name="Srivastava S."/>
            <person name="Dixit A."/>
            <person name="Pal A.K."/>
            <person name="Ghazi I.A."/>
            <person name="Yadav M."/>
            <person name="Pandit A."/>
            <person name="Bhargava A."/>
            <person name="Sureshbabu K."/>
            <person name="Batra K."/>
            <person name="Sharma T.R."/>
            <person name="Mohapatra T."/>
            <person name="Singh N.K."/>
            <person name="Messing J."/>
            <person name="Nelson A.B."/>
            <person name="Fuks G."/>
            <person name="Kavchok S."/>
            <person name="Keizer G."/>
            <person name="Linton E."/>
            <person name="Llaca V."/>
            <person name="Song R."/>
            <person name="Tanyolac B."/>
            <person name="Young S."/>
            <person name="Ho-Il K."/>
            <person name="Hahn J.H."/>
            <person name="Sangsakoo G."/>
            <person name="Vanavichit A."/>
            <person name="de Mattos Luiz.A.T."/>
            <person name="Zimmer P.D."/>
            <person name="Malone G."/>
            <person name="Dellagostin O."/>
            <person name="de Oliveira A.C."/>
            <person name="Bevan M."/>
            <person name="Bancroft I."/>
            <person name="Minx P."/>
            <person name="Cordum H."/>
            <person name="Wilson R."/>
            <person name="Cheng Z."/>
            <person name="Jin W."/>
            <person name="Jiang J."/>
            <person name="Leong S.A."/>
            <person name="Iwama H."/>
            <person name="Gojobori T."/>
            <person name="Itoh T."/>
            <person name="Niimura Y."/>
            <person name="Fujii Y."/>
            <person name="Habara T."/>
            <person name="Sakai H."/>
            <person name="Sato Y."/>
            <person name="Wilson G."/>
            <person name="Kumar K."/>
            <person name="McCouch S."/>
            <person name="Juretic N."/>
            <person name="Hoen D."/>
            <person name="Wright S."/>
            <person name="Bruskiewich R."/>
            <person name="Bureau T."/>
            <person name="Miyao A."/>
            <person name="Hirochika H."/>
            <person name="Nishikawa T."/>
            <person name="Kadowaki K."/>
            <person name="Sugiura M."/>
            <person name="Burr B."/>
            <person name="Sasaki T."/>
        </authorList>
    </citation>
    <scope>NUCLEOTIDE SEQUENCE [LARGE SCALE GENOMIC DNA]</scope>
    <source>
        <strain evidence="4">cv. Nipponbare</strain>
    </source>
</reference>
<dbReference type="EMBL" id="AP006459">
    <property type="protein sequence ID" value="BAD32038.1"/>
    <property type="molecule type" value="Genomic_DNA"/>
</dbReference>
<evidence type="ECO:0000313" key="4">
    <source>
        <dbReference type="Proteomes" id="UP000000763"/>
    </source>
</evidence>
<name>Q69J22_ORYSJ</name>
<feature type="compositionally biased region" description="Low complexity" evidence="1">
    <location>
        <begin position="34"/>
        <end position="44"/>
    </location>
</feature>
<feature type="region of interest" description="Disordered" evidence="1">
    <location>
        <begin position="1"/>
        <end position="137"/>
    </location>
</feature>
<evidence type="ECO:0000313" key="3">
    <source>
        <dbReference type="EMBL" id="BAD32038.1"/>
    </source>
</evidence>
<gene>
    <name evidence="2" type="ORF">OSJNBa0030A22.18</name>
    <name evidence="3" type="ORF">OSJNBa0084D17.43</name>
</gene>
<proteinExistence type="predicted"/>
<sequence length="137" mass="15075">MLESRGFEGGMALGFTGEGERTAGREEDDDSPDAWAPRGQAAARAGGGARLGRDTAQVGEEGEAAWAEQAGRGEGGERQPGREREEGVGREGRRPKRRRERRRGREREGGKENFGRGPRGEREDFGPDLAQREEDYF</sequence>
<feature type="compositionally biased region" description="Basic and acidic residues" evidence="1">
    <location>
        <begin position="103"/>
        <end position="137"/>
    </location>
</feature>
<evidence type="ECO:0000313" key="2">
    <source>
        <dbReference type="EMBL" id="BAD32009.1"/>
    </source>
</evidence>
<reference evidence="4" key="4">
    <citation type="journal article" date="2008" name="Nucleic Acids Res.">
        <title>The rice annotation project database (RAP-DB): 2008 update.</title>
        <authorList>
            <consortium name="The rice annotation project (RAP)"/>
        </authorList>
    </citation>
    <scope>GENOME REANNOTATION</scope>
    <source>
        <strain evidence="4">cv. Nipponbare</strain>
    </source>
</reference>
<organism evidence="3 4">
    <name type="scientific">Oryza sativa subsp. japonica</name>
    <name type="common">Rice</name>
    <dbReference type="NCBI Taxonomy" id="39947"/>
    <lineage>
        <taxon>Eukaryota</taxon>
        <taxon>Viridiplantae</taxon>
        <taxon>Streptophyta</taxon>
        <taxon>Embryophyta</taxon>
        <taxon>Tracheophyta</taxon>
        <taxon>Spermatophyta</taxon>
        <taxon>Magnoliopsida</taxon>
        <taxon>Liliopsida</taxon>
        <taxon>Poales</taxon>
        <taxon>Poaceae</taxon>
        <taxon>BOP clade</taxon>
        <taxon>Oryzoideae</taxon>
        <taxon>Oryzeae</taxon>
        <taxon>Oryzinae</taxon>
        <taxon>Oryza</taxon>
        <taxon>Oryza sativa</taxon>
    </lineage>
</organism>
<reference evidence="3" key="2">
    <citation type="submission" date="2003-05" db="EMBL/GenBank/DDBJ databases">
        <title>Oryza sativa nipponbare(GA3) genomic DNA, chromosome 7, BAC clone:OSJNBa0084D17.</title>
        <authorList>
            <person name="Sasaki T."/>
            <person name="Matsumoto T."/>
            <person name="Katayose Y."/>
        </authorList>
    </citation>
    <scope>NUCLEOTIDE SEQUENCE</scope>
</reference>
<feature type="compositionally biased region" description="Basic and acidic residues" evidence="1">
    <location>
        <begin position="74"/>
        <end position="92"/>
    </location>
</feature>
<dbReference type="EMBL" id="AP006456">
    <property type="protein sequence ID" value="BAD32009.1"/>
    <property type="molecule type" value="Genomic_DNA"/>
</dbReference>
<dbReference type="AlphaFoldDB" id="Q69J22"/>
<reference evidence="2" key="1">
    <citation type="submission" date="2003-05" db="EMBL/GenBank/DDBJ databases">
        <title>Oryza sativa nipponbare(GA3) genomic DNA, chromosome 7, BAC clone:OSJNBa0030A22.</title>
        <authorList>
            <person name="Sasaki T."/>
            <person name="Matsumoto T."/>
            <person name="Katayose Y."/>
        </authorList>
    </citation>
    <scope>NUCLEOTIDE SEQUENCE</scope>
</reference>
<protein>
    <submittedName>
        <fullName evidence="3">BKRF1 encodes EBNA-1-like protein</fullName>
    </submittedName>
</protein>
<evidence type="ECO:0000256" key="1">
    <source>
        <dbReference type="SAM" id="MobiDB-lite"/>
    </source>
</evidence>
<dbReference type="Proteomes" id="UP000000763">
    <property type="component" value="Chromosome 7"/>
</dbReference>